<dbReference type="RefSeq" id="WP_073273269.1">
    <property type="nucleotide sequence ID" value="NZ_FRAC01000007.1"/>
</dbReference>
<reference evidence="9 10" key="1">
    <citation type="submission" date="2016-11" db="EMBL/GenBank/DDBJ databases">
        <authorList>
            <person name="Jaros S."/>
            <person name="Januszkiewicz K."/>
            <person name="Wedrychowicz H."/>
        </authorList>
    </citation>
    <scope>NUCLEOTIDE SEQUENCE [LARGE SCALE GENOMIC DNA]</scope>
    <source>
        <strain evidence="9 10">DSM 15929</strain>
    </source>
</reference>
<dbReference type="CDD" id="cd06261">
    <property type="entry name" value="TM_PBP2"/>
    <property type="match status" value="1"/>
</dbReference>
<evidence type="ECO:0000256" key="4">
    <source>
        <dbReference type="ARBA" id="ARBA00022692"/>
    </source>
</evidence>
<dbReference type="GO" id="GO:0005886">
    <property type="term" value="C:plasma membrane"/>
    <property type="evidence" value="ECO:0007669"/>
    <property type="project" value="UniProtKB-SubCell"/>
</dbReference>
<evidence type="ECO:0000256" key="6">
    <source>
        <dbReference type="ARBA" id="ARBA00023136"/>
    </source>
</evidence>
<dbReference type="InterPro" id="IPR035906">
    <property type="entry name" value="MetI-like_sf"/>
</dbReference>
<dbReference type="PANTHER" id="PTHR43227">
    <property type="entry name" value="BLL4140 PROTEIN"/>
    <property type="match status" value="1"/>
</dbReference>
<name>A0A1M6M5B2_9FIRM</name>
<feature type="transmembrane region" description="Helical" evidence="7">
    <location>
        <begin position="283"/>
        <end position="304"/>
    </location>
</feature>
<accession>A0A1M6M5B2</accession>
<dbReference type="InterPro" id="IPR000515">
    <property type="entry name" value="MetI-like"/>
</dbReference>
<sequence length="317" mass="35757">MKIKEEKNLPVSNRSTPIRKRMLQSYELYLFLLPAILLLIIFNYLPMYGILIAFKDFKPSLGILDSPWVGFKYFERFFSMSMFHVILKNTLVISFYTLIAGFPLPILLALTLNSSPAGRLKKIVQTITYAPHFISIVIVVGMINVFFAPSTGIVRNILHSTGLLNGNLEILMNAHSFPHLYVWSGVWQNIGWDSIIYLSALAGVDPSYHEAAVMDGATKFQRVRHIDFPSILPTIVILLILNSGSIMNVGFEKVFLLQNSFNLSTSEVINTYVYKIGIKQAQYSLSAAIGLFNSVINFFMILMVNKISSKLGQDSLW</sequence>
<feature type="transmembrane region" description="Helical" evidence="7">
    <location>
        <begin position="231"/>
        <end position="251"/>
    </location>
</feature>
<dbReference type="SUPFAM" id="SSF161098">
    <property type="entry name" value="MetI-like"/>
    <property type="match status" value="1"/>
</dbReference>
<feature type="transmembrane region" description="Helical" evidence="7">
    <location>
        <begin position="28"/>
        <end position="51"/>
    </location>
</feature>
<dbReference type="Gene3D" id="1.10.3720.10">
    <property type="entry name" value="MetI-like"/>
    <property type="match status" value="1"/>
</dbReference>
<evidence type="ECO:0000256" key="2">
    <source>
        <dbReference type="ARBA" id="ARBA00022448"/>
    </source>
</evidence>
<gene>
    <name evidence="9" type="ORF">SAMN02745136_00851</name>
</gene>
<feature type="domain" description="ABC transmembrane type-1" evidence="8">
    <location>
        <begin position="87"/>
        <end position="304"/>
    </location>
</feature>
<dbReference type="PANTHER" id="PTHR43227:SF11">
    <property type="entry name" value="BLL4140 PROTEIN"/>
    <property type="match status" value="1"/>
</dbReference>
<dbReference type="STRING" id="1121322.SAMN02745136_00851"/>
<evidence type="ECO:0000313" key="9">
    <source>
        <dbReference type="EMBL" id="SHJ78661.1"/>
    </source>
</evidence>
<evidence type="ECO:0000256" key="5">
    <source>
        <dbReference type="ARBA" id="ARBA00022989"/>
    </source>
</evidence>
<comment type="similarity">
    <text evidence="7">Belongs to the binding-protein-dependent transport system permease family.</text>
</comment>
<feature type="transmembrane region" description="Helical" evidence="7">
    <location>
        <begin position="129"/>
        <end position="148"/>
    </location>
</feature>
<dbReference type="PROSITE" id="PS50928">
    <property type="entry name" value="ABC_TM1"/>
    <property type="match status" value="1"/>
</dbReference>
<evidence type="ECO:0000256" key="3">
    <source>
        <dbReference type="ARBA" id="ARBA00022475"/>
    </source>
</evidence>
<protein>
    <submittedName>
        <fullName evidence="9">Putative aldouronate transport system permease protein</fullName>
    </submittedName>
</protein>
<organism evidence="9 10">
    <name type="scientific">Anaerocolumna jejuensis DSM 15929</name>
    <dbReference type="NCBI Taxonomy" id="1121322"/>
    <lineage>
        <taxon>Bacteria</taxon>
        <taxon>Bacillati</taxon>
        <taxon>Bacillota</taxon>
        <taxon>Clostridia</taxon>
        <taxon>Lachnospirales</taxon>
        <taxon>Lachnospiraceae</taxon>
        <taxon>Anaerocolumna</taxon>
    </lineage>
</organism>
<dbReference type="Proteomes" id="UP000184386">
    <property type="component" value="Unassembled WGS sequence"/>
</dbReference>
<proteinExistence type="inferred from homology"/>
<keyword evidence="2 7" id="KW-0813">Transport</keyword>
<evidence type="ECO:0000313" key="10">
    <source>
        <dbReference type="Proteomes" id="UP000184386"/>
    </source>
</evidence>
<dbReference type="OrthoDB" id="2637002at2"/>
<dbReference type="GO" id="GO:0055085">
    <property type="term" value="P:transmembrane transport"/>
    <property type="evidence" value="ECO:0007669"/>
    <property type="project" value="InterPro"/>
</dbReference>
<dbReference type="Pfam" id="PF00528">
    <property type="entry name" value="BPD_transp_1"/>
    <property type="match status" value="1"/>
</dbReference>
<evidence type="ECO:0000256" key="1">
    <source>
        <dbReference type="ARBA" id="ARBA00004651"/>
    </source>
</evidence>
<feature type="transmembrane region" description="Helical" evidence="7">
    <location>
        <begin position="86"/>
        <end position="109"/>
    </location>
</feature>
<evidence type="ECO:0000256" key="7">
    <source>
        <dbReference type="RuleBase" id="RU363032"/>
    </source>
</evidence>
<keyword evidence="4 7" id="KW-0812">Transmembrane</keyword>
<comment type="subcellular location">
    <subcellularLocation>
        <location evidence="1 7">Cell membrane</location>
        <topology evidence="1 7">Multi-pass membrane protein</topology>
    </subcellularLocation>
</comment>
<keyword evidence="6 7" id="KW-0472">Membrane</keyword>
<evidence type="ECO:0000259" key="8">
    <source>
        <dbReference type="PROSITE" id="PS50928"/>
    </source>
</evidence>
<keyword evidence="5 7" id="KW-1133">Transmembrane helix</keyword>
<dbReference type="AlphaFoldDB" id="A0A1M6M5B2"/>
<keyword evidence="3" id="KW-1003">Cell membrane</keyword>
<dbReference type="EMBL" id="FRAC01000007">
    <property type="protein sequence ID" value="SHJ78661.1"/>
    <property type="molecule type" value="Genomic_DNA"/>
</dbReference>
<dbReference type="InterPro" id="IPR050809">
    <property type="entry name" value="UgpAE/MalFG_permease"/>
</dbReference>
<keyword evidence="10" id="KW-1185">Reference proteome</keyword>